<comment type="caution">
    <text evidence="2">The sequence shown here is derived from an EMBL/GenBank/DDBJ whole genome shotgun (WGS) entry which is preliminary data.</text>
</comment>
<name>A0AAJ0BK73_9PEZI</name>
<evidence type="ECO:0000313" key="2">
    <source>
        <dbReference type="EMBL" id="KAK1759785.1"/>
    </source>
</evidence>
<dbReference type="AlphaFoldDB" id="A0AAJ0BK73"/>
<accession>A0AAJ0BK73</accession>
<dbReference type="Proteomes" id="UP001239445">
    <property type="component" value="Unassembled WGS sequence"/>
</dbReference>
<proteinExistence type="predicted"/>
<reference evidence="2" key="1">
    <citation type="submission" date="2023-06" db="EMBL/GenBank/DDBJ databases">
        <title>Genome-scale phylogeny and comparative genomics of the fungal order Sordariales.</title>
        <authorList>
            <consortium name="Lawrence Berkeley National Laboratory"/>
            <person name="Hensen N."/>
            <person name="Bonometti L."/>
            <person name="Westerberg I."/>
            <person name="Brannstrom I.O."/>
            <person name="Guillou S."/>
            <person name="Cros-Aarteil S."/>
            <person name="Calhoun S."/>
            <person name="Haridas S."/>
            <person name="Kuo A."/>
            <person name="Mondo S."/>
            <person name="Pangilinan J."/>
            <person name="Riley R."/>
            <person name="Labutti K."/>
            <person name="Andreopoulos B."/>
            <person name="Lipzen A."/>
            <person name="Chen C."/>
            <person name="Yanf M."/>
            <person name="Daum C."/>
            <person name="Ng V."/>
            <person name="Clum A."/>
            <person name="Steindorff A."/>
            <person name="Ohm R."/>
            <person name="Martin F."/>
            <person name="Silar P."/>
            <person name="Natvig D."/>
            <person name="Lalanne C."/>
            <person name="Gautier V."/>
            <person name="Ament-Velasquez S.L."/>
            <person name="Kruys A."/>
            <person name="Hutchinson M.I."/>
            <person name="Powell A.J."/>
            <person name="Barry K."/>
            <person name="Miller A.N."/>
            <person name="Grigoriev I.V."/>
            <person name="Debuchy R."/>
            <person name="Gladieux P."/>
            <person name="Thoren M.H."/>
            <person name="Johannesson H."/>
        </authorList>
    </citation>
    <scope>NUCLEOTIDE SEQUENCE</scope>
    <source>
        <strain evidence="2">PSN4</strain>
    </source>
</reference>
<dbReference type="SUPFAM" id="SSF53098">
    <property type="entry name" value="Ribonuclease H-like"/>
    <property type="match status" value="1"/>
</dbReference>
<organism evidence="2 3">
    <name type="scientific">Echria macrotheca</name>
    <dbReference type="NCBI Taxonomy" id="438768"/>
    <lineage>
        <taxon>Eukaryota</taxon>
        <taxon>Fungi</taxon>
        <taxon>Dikarya</taxon>
        <taxon>Ascomycota</taxon>
        <taxon>Pezizomycotina</taxon>
        <taxon>Sordariomycetes</taxon>
        <taxon>Sordariomycetidae</taxon>
        <taxon>Sordariales</taxon>
        <taxon>Schizotheciaceae</taxon>
        <taxon>Echria</taxon>
    </lineage>
</organism>
<sequence length="70" mass="8064">MWYQNWERNNWMKAGRDPVMNQDLIKAIRARIEARDEKGTKTQFVWVKGHASDPGNHAADALANEGARKL</sequence>
<dbReference type="GO" id="GO:0003676">
    <property type="term" value="F:nucleic acid binding"/>
    <property type="evidence" value="ECO:0007669"/>
    <property type="project" value="InterPro"/>
</dbReference>
<dbReference type="InterPro" id="IPR036397">
    <property type="entry name" value="RNaseH_sf"/>
</dbReference>
<protein>
    <submittedName>
        <fullName evidence="2">Ribonuclease H-like domain-containing protein</fullName>
    </submittedName>
</protein>
<dbReference type="Pfam" id="PF00075">
    <property type="entry name" value="RNase_H"/>
    <property type="match status" value="1"/>
</dbReference>
<evidence type="ECO:0000313" key="3">
    <source>
        <dbReference type="Proteomes" id="UP001239445"/>
    </source>
</evidence>
<dbReference type="GO" id="GO:0004523">
    <property type="term" value="F:RNA-DNA hybrid ribonuclease activity"/>
    <property type="evidence" value="ECO:0007669"/>
    <property type="project" value="InterPro"/>
</dbReference>
<dbReference type="EMBL" id="MU839828">
    <property type="protein sequence ID" value="KAK1759785.1"/>
    <property type="molecule type" value="Genomic_DNA"/>
</dbReference>
<evidence type="ECO:0000259" key="1">
    <source>
        <dbReference type="PROSITE" id="PS50879"/>
    </source>
</evidence>
<gene>
    <name evidence="2" type="ORF">QBC47DRAFT_373080</name>
</gene>
<feature type="domain" description="RNase H type-1" evidence="1">
    <location>
        <begin position="1"/>
        <end position="68"/>
    </location>
</feature>
<dbReference type="InterPro" id="IPR002156">
    <property type="entry name" value="RNaseH_domain"/>
</dbReference>
<dbReference type="Gene3D" id="3.30.420.10">
    <property type="entry name" value="Ribonuclease H-like superfamily/Ribonuclease H"/>
    <property type="match status" value="1"/>
</dbReference>
<dbReference type="PROSITE" id="PS50879">
    <property type="entry name" value="RNASE_H_1"/>
    <property type="match status" value="1"/>
</dbReference>
<keyword evidence="3" id="KW-1185">Reference proteome</keyword>
<dbReference type="InterPro" id="IPR012337">
    <property type="entry name" value="RNaseH-like_sf"/>
</dbReference>